<dbReference type="AlphaFoldDB" id="A0A7G8PVG8"/>
<evidence type="ECO:0000313" key="5">
    <source>
        <dbReference type="Proteomes" id="UP000515514"/>
    </source>
</evidence>
<evidence type="ECO:0000256" key="2">
    <source>
        <dbReference type="RuleBase" id="RU003616"/>
    </source>
</evidence>
<dbReference type="SUPFAM" id="SSF49764">
    <property type="entry name" value="HSP20-like chaperones"/>
    <property type="match status" value="1"/>
</dbReference>
<evidence type="ECO:0000259" key="3">
    <source>
        <dbReference type="PROSITE" id="PS01031"/>
    </source>
</evidence>
<proteinExistence type="inferred from homology"/>
<organism evidence="4 5">
    <name type="scientific">Constantimarinum furrinae</name>
    <dbReference type="NCBI Taxonomy" id="2562285"/>
    <lineage>
        <taxon>Bacteria</taxon>
        <taxon>Pseudomonadati</taxon>
        <taxon>Bacteroidota</taxon>
        <taxon>Flavobacteriia</taxon>
        <taxon>Flavobacteriales</taxon>
        <taxon>Flavobacteriaceae</taxon>
        <taxon>Altibacter/Constantimarinum group</taxon>
        <taxon>Constantimarinum</taxon>
    </lineage>
</organism>
<gene>
    <name evidence="4" type="ORF">ALE3EI_1785</name>
</gene>
<dbReference type="InterPro" id="IPR008978">
    <property type="entry name" value="HSP20-like_chaperone"/>
</dbReference>
<dbReference type="PROSITE" id="PS01031">
    <property type="entry name" value="SHSP"/>
    <property type="match status" value="1"/>
</dbReference>
<dbReference type="InterPro" id="IPR002068">
    <property type="entry name" value="A-crystallin/Hsp20_dom"/>
</dbReference>
<dbReference type="CDD" id="cd06464">
    <property type="entry name" value="ACD_sHsps-like"/>
    <property type="match status" value="1"/>
</dbReference>
<evidence type="ECO:0000313" key="4">
    <source>
        <dbReference type="EMBL" id="QNJ98334.1"/>
    </source>
</evidence>
<feature type="domain" description="SHSP" evidence="3">
    <location>
        <begin position="28"/>
        <end position="144"/>
    </location>
</feature>
<accession>A0A7G8PVG8</accession>
<evidence type="ECO:0000256" key="1">
    <source>
        <dbReference type="PROSITE-ProRule" id="PRU00285"/>
    </source>
</evidence>
<protein>
    <submittedName>
        <fullName evidence="4">HSP20 family protein</fullName>
    </submittedName>
</protein>
<sequence>MKLVRKQNDWLPTILGDLLTENRLDVPNYENFSIPAVNIFENLTTFVVELAAPGLKKDNFAIEIEENLLKVSAEVKQESETSQEQEEFKYSRKEFGYSKFKRNFTLPESVKSEDIKASYENGVLQITLPKKEEKKALKKMVEIS</sequence>
<dbReference type="Gene3D" id="2.60.40.790">
    <property type="match status" value="1"/>
</dbReference>
<comment type="similarity">
    <text evidence="1 2">Belongs to the small heat shock protein (HSP20) family.</text>
</comment>
<keyword evidence="5" id="KW-1185">Reference proteome</keyword>
<name>A0A7G8PVG8_9FLAO</name>
<reference evidence="4 5" key="1">
    <citation type="submission" date="2020-04" db="EMBL/GenBank/DDBJ databases">
        <title>Genome sequence of Altibacter aquimarinus strain ALE3EI.</title>
        <authorList>
            <person name="Oh H.-M."/>
            <person name="Jang D."/>
        </authorList>
    </citation>
    <scope>NUCLEOTIDE SEQUENCE [LARGE SCALE GENOMIC DNA]</scope>
    <source>
        <strain evidence="4 5">ALE3EI</strain>
    </source>
</reference>
<dbReference type="KEGG" id="alti:ALE3EI_1785"/>
<dbReference type="RefSeq" id="WP_186987939.1">
    <property type="nucleotide sequence ID" value="NZ_CP052909.1"/>
</dbReference>
<dbReference type="Proteomes" id="UP000515514">
    <property type="component" value="Chromosome"/>
</dbReference>
<dbReference type="PANTHER" id="PTHR11527">
    <property type="entry name" value="HEAT-SHOCK PROTEIN 20 FAMILY MEMBER"/>
    <property type="match status" value="1"/>
</dbReference>
<dbReference type="EMBL" id="CP052909">
    <property type="protein sequence ID" value="QNJ98334.1"/>
    <property type="molecule type" value="Genomic_DNA"/>
</dbReference>
<dbReference type="Pfam" id="PF00011">
    <property type="entry name" value="HSP20"/>
    <property type="match status" value="1"/>
</dbReference>
<dbReference type="InterPro" id="IPR031107">
    <property type="entry name" value="Small_HSP"/>
</dbReference>